<name>A0ABX7FJ42_BRECH</name>
<keyword evidence="3" id="KW-1185">Reference proteome</keyword>
<gene>
    <name evidence="2" type="ORF">JNE38_18710</name>
</gene>
<proteinExistence type="predicted"/>
<dbReference type="RefSeq" id="WP_203255139.1">
    <property type="nucleotide sequence ID" value="NZ_CP069127.1"/>
</dbReference>
<reference evidence="2 3" key="1">
    <citation type="submission" date="2021-01" db="EMBL/GenBank/DDBJ databases">
        <title>Identification of strong promoters based on the transcriptome of Brevibacillus choshinensis.</title>
        <authorList>
            <person name="Yao D."/>
            <person name="Zhang K."/>
            <person name="Wu J."/>
        </authorList>
    </citation>
    <scope>NUCLEOTIDE SEQUENCE [LARGE SCALE GENOMIC DNA]</scope>
    <source>
        <strain evidence="2 3">HPD31-SP3</strain>
    </source>
</reference>
<sequence length="166" mass="18995">MSCEKGITIRPYRNDDEEAIRRYCLPQEQAIYTSMPADIIRTSQENPYNQPYVVKADDQLVGCFVLYHDPTGNPYTSNQRALLFKSFSIDSRHQKKGYAYEALRSLAEIAKQSYPNHGEIILTVHHTNTPAIQLYRKAGFVDKGLRFAGTHGEELIMHLDVSFKLP</sequence>
<dbReference type="InterPro" id="IPR000182">
    <property type="entry name" value="GNAT_dom"/>
</dbReference>
<dbReference type="PROSITE" id="PS51186">
    <property type="entry name" value="GNAT"/>
    <property type="match status" value="1"/>
</dbReference>
<dbReference type="InterPro" id="IPR016181">
    <property type="entry name" value="Acyl_CoA_acyltransferase"/>
</dbReference>
<dbReference type="Pfam" id="PF00583">
    <property type="entry name" value="Acetyltransf_1"/>
    <property type="match status" value="1"/>
</dbReference>
<dbReference type="EMBL" id="CP069127">
    <property type="protein sequence ID" value="QRG65630.1"/>
    <property type="molecule type" value="Genomic_DNA"/>
</dbReference>
<feature type="domain" description="N-acetyltransferase" evidence="1">
    <location>
        <begin position="7"/>
        <end position="162"/>
    </location>
</feature>
<dbReference type="Gene3D" id="3.40.630.30">
    <property type="match status" value="1"/>
</dbReference>
<evidence type="ECO:0000313" key="3">
    <source>
        <dbReference type="Proteomes" id="UP000596248"/>
    </source>
</evidence>
<protein>
    <submittedName>
        <fullName evidence="2">GNAT family N-acetyltransferase</fullName>
    </submittedName>
</protein>
<dbReference type="Proteomes" id="UP000596248">
    <property type="component" value="Chromosome"/>
</dbReference>
<dbReference type="SUPFAM" id="SSF55729">
    <property type="entry name" value="Acyl-CoA N-acyltransferases (Nat)"/>
    <property type="match status" value="1"/>
</dbReference>
<accession>A0ABX7FJ42</accession>
<organism evidence="2 3">
    <name type="scientific">Brevibacillus choshinensis</name>
    <dbReference type="NCBI Taxonomy" id="54911"/>
    <lineage>
        <taxon>Bacteria</taxon>
        <taxon>Bacillati</taxon>
        <taxon>Bacillota</taxon>
        <taxon>Bacilli</taxon>
        <taxon>Bacillales</taxon>
        <taxon>Paenibacillaceae</taxon>
        <taxon>Brevibacillus</taxon>
    </lineage>
</organism>
<evidence type="ECO:0000313" key="2">
    <source>
        <dbReference type="EMBL" id="QRG65630.1"/>
    </source>
</evidence>
<evidence type="ECO:0000259" key="1">
    <source>
        <dbReference type="PROSITE" id="PS51186"/>
    </source>
</evidence>